<keyword evidence="1" id="KW-0472">Membrane</keyword>
<dbReference type="VEuPathDB" id="VectorBase:ACUA005425"/>
<dbReference type="EMBL" id="AXCM01001846">
    <property type="status" value="NOT_ANNOTATED_CDS"/>
    <property type="molecule type" value="Genomic_DNA"/>
</dbReference>
<proteinExistence type="predicted"/>
<feature type="transmembrane region" description="Helical" evidence="1">
    <location>
        <begin position="169"/>
        <end position="191"/>
    </location>
</feature>
<dbReference type="AlphaFoldDB" id="A0A182LZ27"/>
<keyword evidence="1" id="KW-0812">Transmembrane</keyword>
<keyword evidence="3" id="KW-1185">Reference proteome</keyword>
<protein>
    <submittedName>
        <fullName evidence="2">Uncharacterized protein</fullName>
    </submittedName>
</protein>
<feature type="transmembrane region" description="Helical" evidence="1">
    <location>
        <begin position="59"/>
        <end position="86"/>
    </location>
</feature>
<dbReference type="EMBL" id="AXCM01001847">
    <property type="status" value="NOT_ANNOTATED_CDS"/>
    <property type="molecule type" value="Genomic_DNA"/>
</dbReference>
<sequence length="229" mass="22936">MFPGDSLFDDGLLDTGVVASTIGGAVVDDGIINFTSAGSSNDASSCDGSGLPAVPPLTMVLVGIGAGTGSVMAAIGCECAIVWRVIGTIGTRSGNRDGRMIGDCAVVVRLRHFAHHFRLILVPLPVAITEWRAATVISVAVGHDILVAVVVGVVVGVPDGLVGGDTAPVVAVALPVALFVAGLTAVAVPVAGGTMLVVVGTPDVGPVGDDGDMNQSLAFVKNIQQYDQN</sequence>
<keyword evidence="1" id="KW-1133">Transmembrane helix</keyword>
<evidence type="ECO:0000313" key="2">
    <source>
        <dbReference type="EnsemblMetazoa" id="ACUA005425-PA"/>
    </source>
</evidence>
<evidence type="ECO:0000256" key="1">
    <source>
        <dbReference type="SAM" id="Phobius"/>
    </source>
</evidence>
<accession>A0A182LZ27</accession>
<name>A0A182LZ27_9DIPT</name>
<dbReference type="Proteomes" id="UP000075883">
    <property type="component" value="Unassembled WGS sequence"/>
</dbReference>
<reference evidence="2" key="2">
    <citation type="submission" date="2020-05" db="UniProtKB">
        <authorList>
            <consortium name="EnsemblMetazoa"/>
        </authorList>
    </citation>
    <scope>IDENTIFICATION</scope>
    <source>
        <strain evidence="2">A-37</strain>
    </source>
</reference>
<organism evidence="2 3">
    <name type="scientific">Anopheles culicifacies</name>
    <dbReference type="NCBI Taxonomy" id="139723"/>
    <lineage>
        <taxon>Eukaryota</taxon>
        <taxon>Metazoa</taxon>
        <taxon>Ecdysozoa</taxon>
        <taxon>Arthropoda</taxon>
        <taxon>Hexapoda</taxon>
        <taxon>Insecta</taxon>
        <taxon>Pterygota</taxon>
        <taxon>Neoptera</taxon>
        <taxon>Endopterygota</taxon>
        <taxon>Diptera</taxon>
        <taxon>Nematocera</taxon>
        <taxon>Culicoidea</taxon>
        <taxon>Culicidae</taxon>
        <taxon>Anophelinae</taxon>
        <taxon>Anopheles</taxon>
        <taxon>culicifacies species complex</taxon>
    </lineage>
</organism>
<reference evidence="3" key="1">
    <citation type="submission" date="2013-09" db="EMBL/GenBank/DDBJ databases">
        <title>The Genome Sequence of Anopheles culicifacies species A.</title>
        <authorList>
            <consortium name="The Broad Institute Genomics Platform"/>
            <person name="Neafsey D.E."/>
            <person name="Besansky N."/>
            <person name="Howell P."/>
            <person name="Walton C."/>
            <person name="Young S.K."/>
            <person name="Zeng Q."/>
            <person name="Gargeya S."/>
            <person name="Fitzgerald M."/>
            <person name="Haas B."/>
            <person name="Abouelleil A."/>
            <person name="Allen A.W."/>
            <person name="Alvarado L."/>
            <person name="Arachchi H.M."/>
            <person name="Berlin A.M."/>
            <person name="Chapman S.B."/>
            <person name="Gainer-Dewar J."/>
            <person name="Goldberg J."/>
            <person name="Griggs A."/>
            <person name="Gujja S."/>
            <person name="Hansen M."/>
            <person name="Howarth C."/>
            <person name="Imamovic A."/>
            <person name="Ireland A."/>
            <person name="Larimer J."/>
            <person name="McCowan C."/>
            <person name="Murphy C."/>
            <person name="Pearson M."/>
            <person name="Poon T.W."/>
            <person name="Priest M."/>
            <person name="Roberts A."/>
            <person name="Saif S."/>
            <person name="Shea T."/>
            <person name="Sisk P."/>
            <person name="Sykes S."/>
            <person name="Wortman J."/>
            <person name="Nusbaum C."/>
            <person name="Birren B."/>
        </authorList>
    </citation>
    <scope>NUCLEOTIDE SEQUENCE [LARGE SCALE GENOMIC DNA]</scope>
    <source>
        <strain evidence="3">A-37</strain>
    </source>
</reference>
<dbReference type="EnsemblMetazoa" id="ACUA005425-RA">
    <property type="protein sequence ID" value="ACUA005425-PA"/>
    <property type="gene ID" value="ACUA005425"/>
</dbReference>
<evidence type="ECO:0000313" key="3">
    <source>
        <dbReference type="Proteomes" id="UP000075883"/>
    </source>
</evidence>
<feature type="transmembrane region" description="Helical" evidence="1">
    <location>
        <begin position="133"/>
        <end position="157"/>
    </location>
</feature>